<dbReference type="EMBL" id="FR824238">
    <property type="protein sequence ID" value="CCA23414.1"/>
    <property type="molecule type" value="Genomic_DNA"/>
</dbReference>
<comment type="similarity">
    <text evidence="5">Belongs to the CFAP263 family.</text>
</comment>
<evidence type="ECO:0000259" key="9">
    <source>
        <dbReference type="Pfam" id="PF13870"/>
    </source>
</evidence>
<dbReference type="InterPro" id="IPR051885">
    <property type="entry name" value="CC_CF"/>
</dbReference>
<evidence type="ECO:0000256" key="4">
    <source>
        <dbReference type="ARBA" id="ARBA00023273"/>
    </source>
</evidence>
<dbReference type="PANTHER" id="PTHR15654:SF2">
    <property type="entry name" value="COILED-COIL DOMAIN-CONTAINING PROTEIN 113"/>
    <property type="match status" value="1"/>
</dbReference>
<name>F0WQ09_9STRA</name>
<organism evidence="10">
    <name type="scientific">Albugo laibachii Nc14</name>
    <dbReference type="NCBI Taxonomy" id="890382"/>
    <lineage>
        <taxon>Eukaryota</taxon>
        <taxon>Sar</taxon>
        <taxon>Stramenopiles</taxon>
        <taxon>Oomycota</taxon>
        <taxon>Peronosporomycetes</taxon>
        <taxon>Albuginales</taxon>
        <taxon>Albuginaceae</taxon>
        <taxon>Albugo</taxon>
    </lineage>
</organism>
<sequence length="345" mass="40291">MEETDPDELRATLEELTRQNKYLQLENELFQSYAARCEDKLLADGIDDASVKEEKDSKASRLRRGRVQATLKIEQKNNICIAELEEAKKQSGDMKINSERLIDTLRAVLEETDVRLAELRKDAYEFKRDVVVGAENFRTGKTIAEKMVRYLEEKLRQKDTAIEKLQLKNVVLQNQARTIESQLRHKEEMGDVLHYIDFHQLQIENKQYIAKVGERNEELLKLKQASGKTVQLLNQLRKKLQELMEESDTIRVEIQSRKVLSEKVTEEIMQNTEQCEKGSKQALRYQSQQNGDNQEDSPQIMDHILQKAKIYEFRTEIKSLERKIEIAERAVKVQRAQMQKVVKLG</sequence>
<feature type="region of interest" description="Disordered" evidence="8">
    <location>
        <begin position="278"/>
        <end position="298"/>
    </location>
</feature>
<dbReference type="GO" id="GO:0036064">
    <property type="term" value="C:ciliary basal body"/>
    <property type="evidence" value="ECO:0007669"/>
    <property type="project" value="TreeGrafter"/>
</dbReference>
<reference evidence="10" key="2">
    <citation type="submission" date="2011-02" db="EMBL/GenBank/DDBJ databases">
        <authorList>
            <person name="MacLean D."/>
        </authorList>
    </citation>
    <scope>NUCLEOTIDE SEQUENCE</scope>
</reference>
<evidence type="ECO:0000256" key="5">
    <source>
        <dbReference type="ARBA" id="ARBA00044506"/>
    </source>
</evidence>
<dbReference type="Pfam" id="PF13870">
    <property type="entry name" value="CCDC113_CCDC96_CC"/>
    <property type="match status" value="1"/>
</dbReference>
<reference evidence="10" key="1">
    <citation type="journal article" date="2011" name="PLoS Biol.">
        <title>Gene gain and loss during evolution of obligate parasitism in the white rust pathogen of Arabidopsis thaliana.</title>
        <authorList>
            <person name="Kemen E."/>
            <person name="Gardiner A."/>
            <person name="Schultz-Larsen T."/>
            <person name="Kemen A.C."/>
            <person name="Balmuth A.L."/>
            <person name="Robert-Seilaniantz A."/>
            <person name="Bailey K."/>
            <person name="Holub E."/>
            <person name="Studholme D.J."/>
            <person name="Maclean D."/>
            <person name="Jones J.D."/>
        </authorList>
    </citation>
    <scope>NUCLEOTIDE SEQUENCE</scope>
</reference>
<comment type="subcellular location">
    <subcellularLocation>
        <location evidence="1">Cell projection</location>
        <location evidence="1">Cilium</location>
    </subcellularLocation>
</comment>
<keyword evidence="2" id="KW-0970">Cilium biogenesis/degradation</keyword>
<keyword evidence="4" id="KW-0966">Cell projection</keyword>
<evidence type="ECO:0000256" key="3">
    <source>
        <dbReference type="ARBA" id="ARBA00023054"/>
    </source>
</evidence>
<proteinExistence type="inferred from homology"/>
<dbReference type="HOGENOM" id="CLU_046867_0_0_1"/>
<dbReference type="GO" id="GO:0060271">
    <property type="term" value="P:cilium assembly"/>
    <property type="evidence" value="ECO:0007669"/>
    <property type="project" value="TreeGrafter"/>
</dbReference>
<feature type="domain" description="CCDC113/CCDC96 coiled-coil" evidence="9">
    <location>
        <begin position="156"/>
        <end position="332"/>
    </location>
</feature>
<evidence type="ECO:0000313" key="10">
    <source>
        <dbReference type="EMBL" id="CCA23414.1"/>
    </source>
</evidence>
<dbReference type="AlphaFoldDB" id="F0WQ09"/>
<evidence type="ECO:0000256" key="2">
    <source>
        <dbReference type="ARBA" id="ARBA00022794"/>
    </source>
</evidence>
<evidence type="ECO:0000256" key="7">
    <source>
        <dbReference type="SAM" id="Coils"/>
    </source>
</evidence>
<protein>
    <recommendedName>
        <fullName evidence="6">Cilia- and flagella-associated protein 263</fullName>
    </recommendedName>
</protein>
<dbReference type="GO" id="GO:0005930">
    <property type="term" value="C:axoneme"/>
    <property type="evidence" value="ECO:0007669"/>
    <property type="project" value="TreeGrafter"/>
</dbReference>
<evidence type="ECO:0000256" key="8">
    <source>
        <dbReference type="SAM" id="MobiDB-lite"/>
    </source>
</evidence>
<evidence type="ECO:0000256" key="6">
    <source>
        <dbReference type="ARBA" id="ARBA00044798"/>
    </source>
</evidence>
<dbReference type="PANTHER" id="PTHR15654">
    <property type="entry name" value="COILED-COIL DOMAIN-CONTAINING PROTEIN 113-RELATED"/>
    <property type="match status" value="1"/>
</dbReference>
<feature type="coiled-coil region" evidence="7">
    <location>
        <begin position="226"/>
        <end position="253"/>
    </location>
</feature>
<gene>
    <name evidence="10" type="primary">AlNc14C193G8491</name>
    <name evidence="10" type="ORF">ALNC14_095580</name>
</gene>
<feature type="coiled-coil region" evidence="7">
    <location>
        <begin position="310"/>
        <end position="337"/>
    </location>
</feature>
<keyword evidence="3 7" id="KW-0175">Coiled coil</keyword>
<feature type="coiled-coil region" evidence="7">
    <location>
        <begin position="148"/>
        <end position="182"/>
    </location>
</feature>
<accession>F0WQ09</accession>
<dbReference type="InterPro" id="IPR025254">
    <property type="entry name" value="CCDC113/CCDC96_CC"/>
</dbReference>
<evidence type="ECO:0000256" key="1">
    <source>
        <dbReference type="ARBA" id="ARBA00004138"/>
    </source>
</evidence>